<accession>A0A5E4V6E2</accession>
<protein>
    <submittedName>
        <fullName evidence="2">Uncharacterized protein</fullName>
    </submittedName>
</protein>
<keyword evidence="3" id="KW-1185">Reference proteome</keyword>
<evidence type="ECO:0000313" key="3">
    <source>
        <dbReference type="Proteomes" id="UP000414233"/>
    </source>
</evidence>
<evidence type="ECO:0000313" key="2">
    <source>
        <dbReference type="EMBL" id="VVE07827.1"/>
    </source>
</evidence>
<organism evidence="2 3">
    <name type="scientific">Pandoraea terrae</name>
    <dbReference type="NCBI Taxonomy" id="1537710"/>
    <lineage>
        <taxon>Bacteria</taxon>
        <taxon>Pseudomonadati</taxon>
        <taxon>Pseudomonadota</taxon>
        <taxon>Betaproteobacteria</taxon>
        <taxon>Burkholderiales</taxon>
        <taxon>Burkholderiaceae</taxon>
        <taxon>Pandoraea</taxon>
    </lineage>
</organism>
<dbReference type="Proteomes" id="UP000414233">
    <property type="component" value="Unassembled WGS sequence"/>
</dbReference>
<gene>
    <name evidence="2" type="ORF">PTE30175_02406</name>
</gene>
<proteinExistence type="predicted"/>
<dbReference type="EMBL" id="CABPRZ010000008">
    <property type="protein sequence ID" value="VVE07827.1"/>
    <property type="molecule type" value="Genomic_DNA"/>
</dbReference>
<evidence type="ECO:0000256" key="1">
    <source>
        <dbReference type="SAM" id="MobiDB-lite"/>
    </source>
</evidence>
<sequence>MPYHFPHAVNRTPPLPYRLAPGANRRPSQVRMAGALAKRAGAQHPARPAAECRPPFESLSFPLAEVHTRAKSAPGSPPPIHVPSGRLALGIQCLLISELVLASAASPLSGNPPRAAAMRSLHLDFPFKQSRLPAAPPVRPDLAPVGRQRASRDIWPIVALRHYPWLLSTTEPSVSTHSGNAGPSGPRLPKLLYWYLMHLVTTRDAGVTDTPPAVSNVTIRKMAPDIVKTRYSAQDILSALGDAAHPFEKLGDFFRNAWAATGNPPIPARKWASAKGWLKRVDALTAPLPVVTQTRLAGLVAQQMADVSAGKPPSIDAISDVLSQTDLRGFAAAKDIFALVDPADNALPFDLEPESTLSGPPGRWPEPGAGEAQEFADHALPFKPDPEPHASVAPFLGAKGEAAYLKGYDYAIGDGAEPAGTGSPGILTTSQGTLLIRGNAGYYRVRQDAGSGQWFIHTGARARPEIPLVWSEASGKWQAEPPLCLRGGGCGGSKGQRPESEAALVSDSIYADDRVLIAVSDRRVRSAINDAFDSLAEMHLKRTNRPEYRARQDHSILEARHDLAKLHRGIDNSEPLWLQQLEAAEATGRYYIDHPTHEAYCHEHAEILSWHLAENGVPLQNFRIITMASGPHTGHVAVLYTESPVVMDVLTHSTPIDQPPDTPDGITATEFARLVFPYRKQTLILDPWASQKIIRFDTATSREDVALAIADTLIDAGIPEGRPYRVSITRPVTPRQSARSSPDRPSRQVRRAPDVTPSAQYVYTPRPVLRPR</sequence>
<name>A0A5E4V6E2_9BURK</name>
<reference evidence="2 3" key="1">
    <citation type="submission" date="2019-08" db="EMBL/GenBank/DDBJ databases">
        <authorList>
            <person name="Peeters C."/>
        </authorList>
    </citation>
    <scope>NUCLEOTIDE SEQUENCE [LARGE SCALE GENOMIC DNA]</scope>
    <source>
        <strain evidence="2 3">LMG 30175</strain>
    </source>
</reference>
<feature type="region of interest" description="Disordered" evidence="1">
    <location>
        <begin position="724"/>
        <end position="772"/>
    </location>
</feature>
<dbReference type="AlphaFoldDB" id="A0A5E4V6E2"/>